<proteinExistence type="predicted"/>
<keyword evidence="3" id="KW-1185">Reference proteome</keyword>
<accession>A0A0A3IZC8</accession>
<dbReference type="RefSeq" id="WP_036177669.1">
    <property type="nucleotide sequence ID" value="NZ_AVCZ01000025.1"/>
</dbReference>
<gene>
    <name evidence="2" type="ORF">CD30_13360</name>
</gene>
<feature type="transmembrane region" description="Helical" evidence="1">
    <location>
        <begin position="21"/>
        <end position="44"/>
    </location>
</feature>
<evidence type="ECO:0000313" key="3">
    <source>
        <dbReference type="Proteomes" id="UP000030595"/>
    </source>
</evidence>
<dbReference type="Proteomes" id="UP000030595">
    <property type="component" value="Unassembled WGS sequence"/>
</dbReference>
<keyword evidence="1" id="KW-0472">Membrane</keyword>
<sequence length="76" mass="8811">MNWVDRILESKAFRTIIKGTFWGCIAVALLILFMIGSFLFKIYILDYRFDDGELHPPIEASINEKLSSMNKVLQTK</sequence>
<dbReference type="eggNOG" id="ENOG5032FX4">
    <property type="taxonomic scope" value="Bacteria"/>
</dbReference>
<dbReference type="EMBL" id="JPVQ01000025">
    <property type="protein sequence ID" value="KGR90134.1"/>
    <property type="molecule type" value="Genomic_DNA"/>
</dbReference>
<evidence type="ECO:0000256" key="1">
    <source>
        <dbReference type="SAM" id="Phobius"/>
    </source>
</evidence>
<protein>
    <submittedName>
        <fullName evidence="2">Uncharacterized protein</fullName>
    </submittedName>
</protein>
<dbReference type="AlphaFoldDB" id="A0A0A3IZC8"/>
<organism evidence="2 3">
    <name type="scientific">Ureibacillus massiliensis 4400831 = CIP 108448 = CCUG 49529</name>
    <dbReference type="NCBI Taxonomy" id="1211035"/>
    <lineage>
        <taxon>Bacteria</taxon>
        <taxon>Bacillati</taxon>
        <taxon>Bacillota</taxon>
        <taxon>Bacilli</taxon>
        <taxon>Bacillales</taxon>
        <taxon>Caryophanaceae</taxon>
        <taxon>Ureibacillus</taxon>
    </lineage>
</organism>
<keyword evidence="1" id="KW-0812">Transmembrane</keyword>
<evidence type="ECO:0000313" key="2">
    <source>
        <dbReference type="EMBL" id="KGR90134.1"/>
    </source>
</evidence>
<dbReference type="OrthoDB" id="2893782at2"/>
<reference evidence="2 3" key="1">
    <citation type="submission" date="2014-02" db="EMBL/GenBank/DDBJ databases">
        <title>Draft genome sequence of Lysinibacillus massiliensis CCUG 49529.</title>
        <authorList>
            <person name="Zhang F."/>
            <person name="Wang G."/>
            <person name="Zhang L."/>
        </authorList>
    </citation>
    <scope>NUCLEOTIDE SEQUENCE [LARGE SCALE GENOMIC DNA]</scope>
    <source>
        <strain evidence="2 3">CCUG 49529</strain>
    </source>
</reference>
<comment type="caution">
    <text evidence="2">The sequence shown here is derived from an EMBL/GenBank/DDBJ whole genome shotgun (WGS) entry which is preliminary data.</text>
</comment>
<name>A0A0A3IZC8_9BACL</name>
<keyword evidence="1" id="KW-1133">Transmembrane helix</keyword>